<organism evidence="2 3">
    <name type="scientific">Strigomonas culicis</name>
    <dbReference type="NCBI Taxonomy" id="28005"/>
    <lineage>
        <taxon>Eukaryota</taxon>
        <taxon>Discoba</taxon>
        <taxon>Euglenozoa</taxon>
        <taxon>Kinetoplastea</taxon>
        <taxon>Metakinetoplastina</taxon>
        <taxon>Trypanosomatida</taxon>
        <taxon>Trypanosomatidae</taxon>
        <taxon>Strigomonadinae</taxon>
        <taxon>Strigomonas</taxon>
    </lineage>
</organism>
<dbReference type="GO" id="GO:0051213">
    <property type="term" value="F:dioxygenase activity"/>
    <property type="evidence" value="ECO:0007669"/>
    <property type="project" value="UniProtKB-KW"/>
</dbReference>
<reference evidence="2 3" key="1">
    <citation type="journal article" date="2013" name="PLoS ONE">
        <title>Predicting the Proteins of Angomonas deanei, Strigomonas culicis and Their Respective Endosymbionts Reveals New Aspects of the Trypanosomatidae Family.</title>
        <authorList>
            <person name="Motta M.C."/>
            <person name="Martins A.C."/>
            <person name="de Souza S.S."/>
            <person name="Catta-Preta C.M."/>
            <person name="Silva R."/>
            <person name="Klein C.C."/>
            <person name="de Almeida L.G."/>
            <person name="de Lima Cunha O."/>
            <person name="Ciapina L.P."/>
            <person name="Brocchi M."/>
            <person name="Colabardini A.C."/>
            <person name="de Araujo Lima B."/>
            <person name="Machado C.R."/>
            <person name="de Almeida Soares C.M."/>
            <person name="Probst C.M."/>
            <person name="de Menezes C.B."/>
            <person name="Thompson C.E."/>
            <person name="Bartholomeu D.C."/>
            <person name="Gradia D.F."/>
            <person name="Pavoni D.P."/>
            <person name="Grisard E.C."/>
            <person name="Fantinatti-Garboggini F."/>
            <person name="Marchini F.K."/>
            <person name="Rodrigues-Luiz G.F."/>
            <person name="Wagner G."/>
            <person name="Goldman G.H."/>
            <person name="Fietto J.L."/>
            <person name="Elias M.C."/>
            <person name="Goldman M.H."/>
            <person name="Sagot M.F."/>
            <person name="Pereira M."/>
            <person name="Stoco P.H."/>
            <person name="de Mendonca-Neto R.P."/>
            <person name="Teixeira S.M."/>
            <person name="Maciel T.E."/>
            <person name="de Oliveira Mendes T.A."/>
            <person name="Urmenyi T.P."/>
            <person name="de Souza W."/>
            <person name="Schenkman S."/>
            <person name="de Vasconcelos A.T."/>
        </authorList>
    </citation>
    <scope>NUCLEOTIDE SEQUENCE [LARGE SCALE GENOMIC DNA]</scope>
</reference>
<dbReference type="EMBL" id="ATMH01004139">
    <property type="protein sequence ID" value="EPY30293.1"/>
    <property type="molecule type" value="Genomic_DNA"/>
</dbReference>
<keyword evidence="2" id="KW-0560">Oxidoreductase</keyword>
<evidence type="ECO:0000313" key="3">
    <source>
        <dbReference type="Proteomes" id="UP000015354"/>
    </source>
</evidence>
<dbReference type="AlphaFoldDB" id="S9UMY6"/>
<dbReference type="OrthoDB" id="445007at2759"/>
<dbReference type="GO" id="GO:0046872">
    <property type="term" value="F:metal ion binding"/>
    <property type="evidence" value="ECO:0007669"/>
    <property type="project" value="UniProtKB-ARBA"/>
</dbReference>
<keyword evidence="2" id="KW-0223">Dioxygenase</keyword>
<dbReference type="Pfam" id="PF05721">
    <property type="entry name" value="PhyH"/>
    <property type="match status" value="1"/>
</dbReference>
<proteinExistence type="predicted"/>
<dbReference type="PANTHER" id="PTHR20883:SF48">
    <property type="entry name" value="ECTOINE DIOXYGENASE"/>
    <property type="match status" value="1"/>
</dbReference>
<dbReference type="Gene3D" id="2.60.120.620">
    <property type="entry name" value="q2cbj1_9rhob like domain"/>
    <property type="match status" value="1"/>
</dbReference>
<comment type="cofactor">
    <cofactor evidence="1">
        <name>Fe cation</name>
        <dbReference type="ChEBI" id="CHEBI:24875"/>
    </cofactor>
</comment>
<accession>S9UMY6</accession>
<protein>
    <submittedName>
        <fullName evidence="2">Phytanoyl-CoA dioxygenase</fullName>
    </submittedName>
</protein>
<dbReference type="SUPFAM" id="SSF51197">
    <property type="entry name" value="Clavaminate synthase-like"/>
    <property type="match status" value="1"/>
</dbReference>
<dbReference type="Proteomes" id="UP000015354">
    <property type="component" value="Unassembled WGS sequence"/>
</dbReference>
<dbReference type="InterPro" id="IPR008775">
    <property type="entry name" value="Phytyl_CoA_dOase-like"/>
</dbReference>
<sequence length="355" mass="39295">MRCPKALRGLPLAAASAMQTACRRKSYVLKYLRGRLPEDLKDVSGALGCLYGALPDVDEYSAFVLPLHVIEEYHQMGFVKLPRPVLDARQVDVLTDEAEQLANNVEHHPKLEYLYATTLANFTDGPLFNCQGQWRASWGMHDLVYLPYLTVAASQALGNAAVHLWYDEVLIKAARVGPCIPWRQNYALWSNSTTPSDKHVSLFVALDHLNKDRGAPCLVPGSHRWRTDAETLLHINNAEGDTDEARQLNTIWSILREEETEVLMDSPPMTLDLQRGEAVLIHPLTLYATHGNRSLGPARSCAIHFVGDGAQCVRNGPLLPNTTQLFQAGQAVGGPFFPTVFDPAVVEGLPLLNQN</sequence>
<dbReference type="PANTHER" id="PTHR20883">
    <property type="entry name" value="PHYTANOYL-COA DIOXYGENASE DOMAIN CONTAINING 1"/>
    <property type="match status" value="1"/>
</dbReference>
<keyword evidence="3" id="KW-1185">Reference proteome</keyword>
<evidence type="ECO:0000256" key="1">
    <source>
        <dbReference type="ARBA" id="ARBA00001962"/>
    </source>
</evidence>
<name>S9UMY6_9TRYP</name>
<gene>
    <name evidence="2" type="ORF">STCU_04139</name>
</gene>
<comment type="caution">
    <text evidence="2">The sequence shown here is derived from an EMBL/GenBank/DDBJ whole genome shotgun (WGS) entry which is preliminary data.</text>
</comment>
<evidence type="ECO:0000313" key="2">
    <source>
        <dbReference type="EMBL" id="EPY30293.1"/>
    </source>
</evidence>